<dbReference type="InterPro" id="IPR001077">
    <property type="entry name" value="COMT_C"/>
</dbReference>
<dbReference type="InterPro" id="IPR016461">
    <property type="entry name" value="COMT-like"/>
</dbReference>
<gene>
    <name evidence="6" type="ordered locus">Mfer_0563</name>
</gene>
<dbReference type="PANTHER" id="PTHR11746">
    <property type="entry name" value="O-METHYLTRANSFERASE"/>
    <property type="match status" value="1"/>
</dbReference>
<dbReference type="Pfam" id="PF00891">
    <property type="entry name" value="Methyltransf_2"/>
    <property type="match status" value="1"/>
</dbReference>
<dbReference type="EMBL" id="CP002278">
    <property type="protein sequence ID" value="ADP77363.1"/>
    <property type="molecule type" value="Genomic_DNA"/>
</dbReference>
<dbReference type="SUPFAM" id="SSF53335">
    <property type="entry name" value="S-adenosyl-L-methionine-dependent methyltransferases"/>
    <property type="match status" value="1"/>
</dbReference>
<dbReference type="InterPro" id="IPR036388">
    <property type="entry name" value="WH-like_DNA-bd_sf"/>
</dbReference>
<dbReference type="Gene3D" id="1.10.10.10">
    <property type="entry name" value="Winged helix-like DNA-binding domain superfamily/Winged helix DNA-binding domain"/>
    <property type="match status" value="1"/>
</dbReference>
<sequence length="361" mass="41550">MVTKKNILLKKPKITDVKKLYDILGSSSKYYKLFCVLYTATSLNLFDNLEEFKKPKDLSDKIGTHPRLTHILCEVLSNIGLLNKKKDKYKNTKIAELFLKTDSDYSQIEVIKNLYNGFKIWERLPSIMKSGPLHIDEEDFFEDNLIHALAAEILTGELQDTVNIVARLPEFQKARKLLDLGGGHGLYSIAFTTLNPNLKAYVFDFPNVIKDTRKYLETFNADRVKVIEGNFFVDDIGSGYDIIFFSYNPGGKNPKLVPKIHKALNDGGIFITKHAFYKKGEGSKDPLLDLEWNLTKFEGVKKKDKIYSFEGDLYYEDYLELLKKYFSIVDIVESKKFSRLPLYKFGDVLDSKIIICKKQPN</sequence>
<keyword evidence="3" id="KW-0949">S-adenosyl-L-methionine</keyword>
<reference evidence="6 7" key="1">
    <citation type="journal article" date="2010" name="Stand. Genomic Sci.">
        <title>Complete genome sequence of Methanothermus fervidus type strain (V24S).</title>
        <authorList>
            <person name="Anderson I."/>
            <person name="Djao O.D."/>
            <person name="Misra M."/>
            <person name="Chertkov O."/>
            <person name="Nolan M."/>
            <person name="Lucas S."/>
            <person name="Lapidus A."/>
            <person name="Del Rio T.G."/>
            <person name="Tice H."/>
            <person name="Cheng J.F."/>
            <person name="Tapia R."/>
            <person name="Han C."/>
            <person name="Goodwin L."/>
            <person name="Pitluck S."/>
            <person name="Liolios K."/>
            <person name="Ivanova N."/>
            <person name="Mavromatis K."/>
            <person name="Mikhailova N."/>
            <person name="Pati A."/>
            <person name="Brambilla E."/>
            <person name="Chen A."/>
            <person name="Palaniappan K."/>
            <person name="Land M."/>
            <person name="Hauser L."/>
            <person name="Chang Y.J."/>
            <person name="Jeffries C.D."/>
            <person name="Sikorski J."/>
            <person name="Spring S."/>
            <person name="Rohde M."/>
            <person name="Eichinger K."/>
            <person name="Huber H."/>
            <person name="Wirth R."/>
            <person name="Goker M."/>
            <person name="Detter J.C."/>
            <person name="Woyke T."/>
            <person name="Bristow J."/>
            <person name="Eisen J.A."/>
            <person name="Markowitz V."/>
            <person name="Hugenholtz P."/>
            <person name="Klenk H.P."/>
            <person name="Kyrpides N.C."/>
        </authorList>
    </citation>
    <scope>NUCLEOTIDE SEQUENCE [LARGE SCALE GENOMIC DNA]</scope>
    <source>
        <strain evidence="7">ATCC 43054 / DSM 2088 / JCM 10308 / V24 S</strain>
    </source>
</reference>
<keyword evidence="7" id="KW-1185">Reference proteome</keyword>
<evidence type="ECO:0000256" key="3">
    <source>
        <dbReference type="ARBA" id="ARBA00022691"/>
    </source>
</evidence>
<feature type="domain" description="O-methyltransferase dimerisation" evidence="5">
    <location>
        <begin position="31"/>
        <end position="100"/>
    </location>
</feature>
<dbReference type="InterPro" id="IPR012967">
    <property type="entry name" value="COMT_dimerisation"/>
</dbReference>
<dbReference type="GO" id="GO:0032259">
    <property type="term" value="P:methylation"/>
    <property type="evidence" value="ECO:0007669"/>
    <property type="project" value="UniProtKB-KW"/>
</dbReference>
<accession>E3GYI1</accession>
<evidence type="ECO:0000313" key="6">
    <source>
        <dbReference type="EMBL" id="ADP77363.1"/>
    </source>
</evidence>
<name>E3GYI1_METFV</name>
<evidence type="ECO:0000259" key="5">
    <source>
        <dbReference type="Pfam" id="PF08100"/>
    </source>
</evidence>
<proteinExistence type="predicted"/>
<evidence type="ECO:0000313" key="7">
    <source>
        <dbReference type="Proteomes" id="UP000002315"/>
    </source>
</evidence>
<dbReference type="KEGG" id="mfv:Mfer_0563"/>
<dbReference type="GO" id="GO:0046983">
    <property type="term" value="F:protein dimerization activity"/>
    <property type="evidence" value="ECO:0007669"/>
    <property type="project" value="InterPro"/>
</dbReference>
<organism evidence="6 7">
    <name type="scientific">Methanothermus fervidus (strain ATCC 43054 / DSM 2088 / JCM 10308 / V24 S)</name>
    <dbReference type="NCBI Taxonomy" id="523846"/>
    <lineage>
        <taxon>Archaea</taxon>
        <taxon>Methanobacteriati</taxon>
        <taxon>Methanobacteriota</taxon>
        <taxon>Methanomada group</taxon>
        <taxon>Methanobacteria</taxon>
        <taxon>Methanobacteriales</taxon>
        <taxon>Methanothermaceae</taxon>
        <taxon>Methanothermus</taxon>
    </lineage>
</organism>
<keyword evidence="1 6" id="KW-0489">Methyltransferase</keyword>
<dbReference type="STRING" id="523846.Mfer_0563"/>
<dbReference type="Gene3D" id="3.40.50.150">
    <property type="entry name" value="Vaccinia Virus protein VP39"/>
    <property type="match status" value="1"/>
</dbReference>
<dbReference type="SUPFAM" id="SSF46785">
    <property type="entry name" value="Winged helix' DNA-binding domain"/>
    <property type="match status" value="1"/>
</dbReference>
<keyword evidence="2 6" id="KW-0808">Transferase</keyword>
<dbReference type="HOGENOM" id="CLU_005533_4_3_2"/>
<feature type="domain" description="O-methyltransferase C-terminal" evidence="4">
    <location>
        <begin position="163"/>
        <end position="274"/>
    </location>
</feature>
<evidence type="ECO:0000259" key="4">
    <source>
        <dbReference type="Pfam" id="PF00891"/>
    </source>
</evidence>
<protein>
    <submittedName>
        <fullName evidence="6">O-methyltransferase family 2</fullName>
    </submittedName>
</protein>
<dbReference type="AlphaFoldDB" id="E3GYI1"/>
<evidence type="ECO:0000256" key="2">
    <source>
        <dbReference type="ARBA" id="ARBA00022679"/>
    </source>
</evidence>
<dbReference type="Pfam" id="PF08100">
    <property type="entry name" value="Dimerisation"/>
    <property type="match status" value="1"/>
</dbReference>
<dbReference type="InterPro" id="IPR036390">
    <property type="entry name" value="WH_DNA-bd_sf"/>
</dbReference>
<evidence type="ECO:0000256" key="1">
    <source>
        <dbReference type="ARBA" id="ARBA00022603"/>
    </source>
</evidence>
<dbReference type="InterPro" id="IPR029063">
    <property type="entry name" value="SAM-dependent_MTases_sf"/>
</dbReference>
<dbReference type="GO" id="GO:0008171">
    <property type="term" value="F:O-methyltransferase activity"/>
    <property type="evidence" value="ECO:0007669"/>
    <property type="project" value="InterPro"/>
</dbReference>
<dbReference type="Proteomes" id="UP000002315">
    <property type="component" value="Chromosome"/>
</dbReference>